<evidence type="ECO:0000313" key="1">
    <source>
        <dbReference type="EMBL" id="KAF0760858.1"/>
    </source>
</evidence>
<proteinExistence type="predicted"/>
<dbReference type="EMBL" id="VUJU01002558">
    <property type="protein sequence ID" value="KAF0760858.1"/>
    <property type="molecule type" value="Genomic_DNA"/>
</dbReference>
<reference evidence="1 2" key="1">
    <citation type="submission" date="2019-08" db="EMBL/GenBank/DDBJ databases">
        <title>Whole genome of Aphis craccivora.</title>
        <authorList>
            <person name="Voronova N.V."/>
            <person name="Shulinski R.S."/>
            <person name="Bandarenka Y.V."/>
            <person name="Zhorov D.G."/>
            <person name="Warner D."/>
        </authorList>
    </citation>
    <scope>NUCLEOTIDE SEQUENCE [LARGE SCALE GENOMIC DNA]</scope>
    <source>
        <strain evidence="1">180601</strain>
        <tissue evidence="1">Whole Body</tissue>
    </source>
</reference>
<dbReference type="Proteomes" id="UP000478052">
    <property type="component" value="Unassembled WGS sequence"/>
</dbReference>
<keyword evidence="2" id="KW-1185">Reference proteome</keyword>
<name>A0A6G0YT42_APHCR</name>
<feature type="non-terminal residue" evidence="1">
    <location>
        <position position="1"/>
    </location>
</feature>
<comment type="caution">
    <text evidence="1">The sequence shown here is derived from an EMBL/GenBank/DDBJ whole genome shotgun (WGS) entry which is preliminary data.</text>
</comment>
<sequence>PQFKNFQLYGHTRNWCHNKPRCVKCSENHSNGDCTKPRDTPAKCVLCSGTHTDNYRGCPITNKAKNNRSPVLPAANISIEPPPIKLKNYAKVTKNHNNIGTSPSISTILSNFISNLNAIISPLISLLTTVLNSLLTKVA</sequence>
<accession>A0A6G0YT42</accession>
<gene>
    <name evidence="1" type="ORF">FWK35_00025960</name>
</gene>
<dbReference type="OrthoDB" id="6624230at2759"/>
<protein>
    <submittedName>
        <fullName evidence="1">Nucleic-acid-binding protein</fullName>
    </submittedName>
</protein>
<evidence type="ECO:0000313" key="2">
    <source>
        <dbReference type="Proteomes" id="UP000478052"/>
    </source>
</evidence>
<organism evidence="1 2">
    <name type="scientific">Aphis craccivora</name>
    <name type="common">Cowpea aphid</name>
    <dbReference type="NCBI Taxonomy" id="307492"/>
    <lineage>
        <taxon>Eukaryota</taxon>
        <taxon>Metazoa</taxon>
        <taxon>Ecdysozoa</taxon>
        <taxon>Arthropoda</taxon>
        <taxon>Hexapoda</taxon>
        <taxon>Insecta</taxon>
        <taxon>Pterygota</taxon>
        <taxon>Neoptera</taxon>
        <taxon>Paraneoptera</taxon>
        <taxon>Hemiptera</taxon>
        <taxon>Sternorrhyncha</taxon>
        <taxon>Aphidomorpha</taxon>
        <taxon>Aphidoidea</taxon>
        <taxon>Aphididae</taxon>
        <taxon>Aphidini</taxon>
        <taxon>Aphis</taxon>
        <taxon>Aphis</taxon>
    </lineage>
</organism>
<dbReference type="AlphaFoldDB" id="A0A6G0YT42"/>